<sequence>MRRFPIQLFSTLSMLTILMAIAPSSLAANRSPRRIAAVDQPICYVQLAGQSMLNLNGLCGVGTPKSSGGVIDLSLDADGDGVPDQLLAEMKKFRAEMSQAKSSADYRAALQKLESRLPYSDNVKQLQAEQRALQKQLQNRTGGGQNREIYRKLSSIQSKIYKDPSYTKVQKQMSKVYRKLNT</sequence>
<evidence type="ECO:0000256" key="1">
    <source>
        <dbReference type="SAM" id="SignalP"/>
    </source>
</evidence>
<keyword evidence="3" id="KW-1185">Reference proteome</keyword>
<keyword evidence="1" id="KW-0732">Signal</keyword>
<dbReference type="RefSeq" id="WP_264324727.1">
    <property type="nucleotide sequence ID" value="NZ_JADEXQ010000024.1"/>
</dbReference>
<name>A0A928VLG0_9CYAN</name>
<organism evidence="2 3">
    <name type="scientific">Romeriopsis navalis LEGE 11480</name>
    <dbReference type="NCBI Taxonomy" id="2777977"/>
    <lineage>
        <taxon>Bacteria</taxon>
        <taxon>Bacillati</taxon>
        <taxon>Cyanobacteriota</taxon>
        <taxon>Cyanophyceae</taxon>
        <taxon>Leptolyngbyales</taxon>
        <taxon>Leptolyngbyaceae</taxon>
        <taxon>Romeriopsis</taxon>
        <taxon>Romeriopsis navalis</taxon>
    </lineage>
</organism>
<accession>A0A928VLG0</accession>
<protein>
    <submittedName>
        <fullName evidence="2">Uncharacterized protein</fullName>
    </submittedName>
</protein>
<gene>
    <name evidence="2" type="ORF">IQ266_09205</name>
</gene>
<dbReference type="EMBL" id="JADEXQ010000024">
    <property type="protein sequence ID" value="MBE9029903.1"/>
    <property type="molecule type" value="Genomic_DNA"/>
</dbReference>
<dbReference type="Proteomes" id="UP000625316">
    <property type="component" value="Unassembled WGS sequence"/>
</dbReference>
<dbReference type="AlphaFoldDB" id="A0A928VLG0"/>
<evidence type="ECO:0000313" key="2">
    <source>
        <dbReference type="EMBL" id="MBE9029903.1"/>
    </source>
</evidence>
<feature type="chain" id="PRO_5036727423" evidence="1">
    <location>
        <begin position="28"/>
        <end position="182"/>
    </location>
</feature>
<proteinExistence type="predicted"/>
<reference evidence="2" key="1">
    <citation type="submission" date="2020-10" db="EMBL/GenBank/DDBJ databases">
        <authorList>
            <person name="Castelo-Branco R."/>
            <person name="Eusebio N."/>
            <person name="Adriana R."/>
            <person name="Vieira A."/>
            <person name="Brugerolle De Fraissinette N."/>
            <person name="Rezende De Castro R."/>
            <person name="Schneider M.P."/>
            <person name="Vasconcelos V."/>
            <person name="Leao P.N."/>
        </authorList>
    </citation>
    <scope>NUCLEOTIDE SEQUENCE</scope>
    <source>
        <strain evidence="2">LEGE 11480</strain>
    </source>
</reference>
<feature type="signal peptide" evidence="1">
    <location>
        <begin position="1"/>
        <end position="27"/>
    </location>
</feature>
<evidence type="ECO:0000313" key="3">
    <source>
        <dbReference type="Proteomes" id="UP000625316"/>
    </source>
</evidence>
<comment type="caution">
    <text evidence="2">The sequence shown here is derived from an EMBL/GenBank/DDBJ whole genome shotgun (WGS) entry which is preliminary data.</text>
</comment>